<evidence type="ECO:0000259" key="2">
    <source>
        <dbReference type="SMART" id="SM00829"/>
    </source>
</evidence>
<dbReference type="InterPro" id="IPR050700">
    <property type="entry name" value="YIM1/Zinc_Alcohol_DH_Fams"/>
</dbReference>
<evidence type="ECO:0000313" key="3">
    <source>
        <dbReference type="EMBL" id="KAE9301738.1"/>
    </source>
</evidence>
<dbReference type="InterPro" id="IPR036291">
    <property type="entry name" value="NAD(P)-bd_dom_sf"/>
</dbReference>
<dbReference type="Gene3D" id="3.40.50.720">
    <property type="entry name" value="NAD(P)-binding Rossmann-like Domain"/>
    <property type="match status" value="1"/>
</dbReference>
<dbReference type="Pfam" id="PF08240">
    <property type="entry name" value="ADH_N"/>
    <property type="match status" value="1"/>
</dbReference>
<dbReference type="Proteomes" id="UP000434957">
    <property type="component" value="Unassembled WGS sequence"/>
</dbReference>
<dbReference type="InterPro" id="IPR011032">
    <property type="entry name" value="GroES-like_sf"/>
</dbReference>
<accession>A0A6A4DFY2</accession>
<dbReference type="Gene3D" id="3.90.180.10">
    <property type="entry name" value="Medium-chain alcohol dehydrogenases, catalytic domain"/>
    <property type="match status" value="1"/>
</dbReference>
<dbReference type="InterPro" id="IPR002364">
    <property type="entry name" value="Quin_OxRdtase/zeta-crystal_CS"/>
</dbReference>
<dbReference type="Pfam" id="PF13602">
    <property type="entry name" value="ADH_zinc_N_2"/>
    <property type="match status" value="1"/>
</dbReference>
<gene>
    <name evidence="3" type="ORF">PR003_g22446</name>
</gene>
<reference evidence="3 4" key="1">
    <citation type="submission" date="2018-08" db="EMBL/GenBank/DDBJ databases">
        <title>Genomic investigation of the strawberry pathogen Phytophthora fragariae indicates pathogenicity is determined by transcriptional variation in three key races.</title>
        <authorList>
            <person name="Adams T.M."/>
            <person name="Armitage A.D."/>
            <person name="Sobczyk M.K."/>
            <person name="Bates H.J."/>
            <person name="Dunwell J.M."/>
            <person name="Nellist C.F."/>
            <person name="Harrison R.J."/>
        </authorList>
    </citation>
    <scope>NUCLEOTIDE SEQUENCE [LARGE SCALE GENOMIC DNA]</scope>
    <source>
        <strain evidence="3 4">SCRP333</strain>
    </source>
</reference>
<dbReference type="PANTHER" id="PTHR11695">
    <property type="entry name" value="ALCOHOL DEHYDROGENASE RELATED"/>
    <property type="match status" value="1"/>
</dbReference>
<dbReference type="PROSITE" id="PS01162">
    <property type="entry name" value="QOR_ZETA_CRYSTAL"/>
    <property type="match status" value="1"/>
</dbReference>
<dbReference type="InterPro" id="IPR020843">
    <property type="entry name" value="ER"/>
</dbReference>
<dbReference type="PANTHER" id="PTHR11695:SF294">
    <property type="entry name" value="RETICULON-4-INTERACTING PROTEIN 1, MITOCHONDRIAL"/>
    <property type="match status" value="1"/>
</dbReference>
<dbReference type="SMART" id="SM00829">
    <property type="entry name" value="PKS_ER"/>
    <property type="match status" value="1"/>
</dbReference>
<protein>
    <recommendedName>
        <fullName evidence="2">Enoyl reductase (ER) domain-containing protein</fullName>
    </recommendedName>
</protein>
<evidence type="ECO:0000313" key="4">
    <source>
        <dbReference type="Proteomes" id="UP000434957"/>
    </source>
</evidence>
<organism evidence="3 4">
    <name type="scientific">Phytophthora rubi</name>
    <dbReference type="NCBI Taxonomy" id="129364"/>
    <lineage>
        <taxon>Eukaryota</taxon>
        <taxon>Sar</taxon>
        <taxon>Stramenopiles</taxon>
        <taxon>Oomycota</taxon>
        <taxon>Peronosporomycetes</taxon>
        <taxon>Peronosporales</taxon>
        <taxon>Peronosporaceae</taxon>
        <taxon>Phytophthora</taxon>
    </lineage>
</organism>
<evidence type="ECO:0000256" key="1">
    <source>
        <dbReference type="ARBA" id="ARBA00023002"/>
    </source>
</evidence>
<dbReference type="InterPro" id="IPR013154">
    <property type="entry name" value="ADH-like_N"/>
</dbReference>
<proteinExistence type="predicted"/>
<dbReference type="CDD" id="cd05289">
    <property type="entry name" value="MDR_like_2"/>
    <property type="match status" value="1"/>
</dbReference>
<keyword evidence="4" id="KW-1185">Reference proteome</keyword>
<keyword evidence="1" id="KW-0560">Oxidoreductase</keyword>
<comment type="caution">
    <text evidence="3">The sequence shown here is derived from an EMBL/GenBank/DDBJ whole genome shotgun (WGS) entry which is preliminary data.</text>
</comment>
<feature type="domain" description="Enoyl reductase (ER)" evidence="2">
    <location>
        <begin position="370"/>
        <end position="696"/>
    </location>
</feature>
<dbReference type="SUPFAM" id="SSF51735">
    <property type="entry name" value="NAD(P)-binding Rossmann-fold domains"/>
    <property type="match status" value="1"/>
</dbReference>
<dbReference type="SUPFAM" id="SSF50129">
    <property type="entry name" value="GroES-like"/>
    <property type="match status" value="1"/>
</dbReference>
<dbReference type="EMBL" id="QXFT01002224">
    <property type="protein sequence ID" value="KAE9301738.1"/>
    <property type="molecule type" value="Genomic_DNA"/>
</dbReference>
<sequence length="705" mass="78589">MLSRVLLRAPRRAWRLTPSVASLCGEVANGNSVLSARCLSSAGSEEWDAEALRTEGGKTASQPEELRWRTTPWEEKMLAALRAYKEINGDALVPQSFVVPSGDARWPRVAWGYALGHAVRYLRLKAGKHKISPRMDTELKEINFAQSTLQFQWDEIIMPALRHFYQVHGHTDVPCTFVVPDGDDAWPRLSWNWPLGVTVHRIRIDNAYARQVTESKEELKEMKICYEMTMPEREWNEKILPALKIFHQLHHHCLVGRSFKVPHAAPWPEEAWDLRLGTIVNGIRTGSNYVELAARDKDILNEIGFAWDHDVSIWNERIIPALQTRLRDLAHCVNLYFELQLVGVCTTSLSCLQASNDTEAMRSWFYTKYGGPAVLQTGDQPEPELRGPKDVVVKVHAVALNPIDYKRRQGVLKMLLKETWPHIVGYDFSGVVTNCGVDADSFAMGDEVFGMLPHDSNGSLAEFIVVQADYISKKPANLTHVEAAALPLVSQTALQSFRLGQLAENKKVLITGGAGGVGSVAIQIAKAVFKAQTVATTTSTKKLERMRLLGADEVVDYGHERFERELAEYDFALDCTGEAKQCFECVTRGGAVVSIAETPTWKSLSTSGDLQGVSVSYFLGAILDCLSSSVTRRARQAQITYEYLFTVADGVIMDEIRQLAEQRALTPVIDKVFPFEKANLAMEYLEAGHAMGKVVVLIVDTTKAT</sequence>
<name>A0A6A4DFY2_9STRA</name>
<dbReference type="GO" id="GO:0016491">
    <property type="term" value="F:oxidoreductase activity"/>
    <property type="evidence" value="ECO:0007669"/>
    <property type="project" value="UniProtKB-KW"/>
</dbReference>
<dbReference type="AlphaFoldDB" id="A0A6A4DFY2"/>
<dbReference type="GO" id="GO:0008270">
    <property type="term" value="F:zinc ion binding"/>
    <property type="evidence" value="ECO:0007669"/>
    <property type="project" value="InterPro"/>
</dbReference>